<accession>A0ACC0XQ01</accession>
<dbReference type="EMBL" id="CM047746">
    <property type="protein sequence ID" value="KAJ0021341.1"/>
    <property type="molecule type" value="Genomic_DNA"/>
</dbReference>
<dbReference type="Proteomes" id="UP001163603">
    <property type="component" value="Chromosome 11"/>
</dbReference>
<sequence length="322" mass="36475">MPPGDDDSQISSLKKQLEASFARSSSLEKENHELRQEVARLKAQINSLKAHDNERKSLLWKKLQNSMDGSNTDHASQYKQYNLDDETTFCPKPNFQELQGGKDRSMNVPKPPPRPTPAAISHSLKQVNQNQIKVPSMPMPAPAPPPPPLPSKLLSGAKSVRRVPEIVELYRSLTKKDAQMDNRTNASATPVMAFNKNMIGEIENRSSYLSAIKSDVKKQKEFINFLIKEVESASFSEISDVETFVKWLDGELSSLVDERAVLKHFPQWPERKADALREAAFNYRDLKNLETEVSSFEDNHKESLTQATRRMQALQDRRACIS</sequence>
<evidence type="ECO:0000313" key="2">
    <source>
        <dbReference type="Proteomes" id="UP001163603"/>
    </source>
</evidence>
<proteinExistence type="predicted"/>
<evidence type="ECO:0000313" key="1">
    <source>
        <dbReference type="EMBL" id="KAJ0021341.1"/>
    </source>
</evidence>
<protein>
    <submittedName>
        <fullName evidence="1">Uncharacterized protein</fullName>
    </submittedName>
</protein>
<keyword evidence="2" id="KW-1185">Reference proteome</keyword>
<comment type="caution">
    <text evidence="1">The sequence shown here is derived from an EMBL/GenBank/DDBJ whole genome shotgun (WGS) entry which is preliminary data.</text>
</comment>
<reference evidence="2" key="1">
    <citation type="journal article" date="2023" name="G3 (Bethesda)">
        <title>Genome assembly and association tests identify interacting loci associated with vigor, precocity, and sex in interspecific pistachio rootstocks.</title>
        <authorList>
            <person name="Palmer W."/>
            <person name="Jacygrad E."/>
            <person name="Sagayaradj S."/>
            <person name="Cavanaugh K."/>
            <person name="Han R."/>
            <person name="Bertier L."/>
            <person name="Beede B."/>
            <person name="Kafkas S."/>
            <person name="Golino D."/>
            <person name="Preece J."/>
            <person name="Michelmore R."/>
        </authorList>
    </citation>
    <scope>NUCLEOTIDE SEQUENCE [LARGE SCALE GENOMIC DNA]</scope>
</reference>
<gene>
    <name evidence="1" type="ORF">Pint_32510</name>
</gene>
<name>A0ACC0XQ01_9ROSI</name>
<organism evidence="1 2">
    <name type="scientific">Pistacia integerrima</name>
    <dbReference type="NCBI Taxonomy" id="434235"/>
    <lineage>
        <taxon>Eukaryota</taxon>
        <taxon>Viridiplantae</taxon>
        <taxon>Streptophyta</taxon>
        <taxon>Embryophyta</taxon>
        <taxon>Tracheophyta</taxon>
        <taxon>Spermatophyta</taxon>
        <taxon>Magnoliopsida</taxon>
        <taxon>eudicotyledons</taxon>
        <taxon>Gunneridae</taxon>
        <taxon>Pentapetalae</taxon>
        <taxon>rosids</taxon>
        <taxon>malvids</taxon>
        <taxon>Sapindales</taxon>
        <taxon>Anacardiaceae</taxon>
        <taxon>Pistacia</taxon>
    </lineage>
</organism>